<proteinExistence type="predicted"/>
<name>A0ABT7CFD6_9BACT</name>
<protein>
    <recommendedName>
        <fullName evidence="3">Transposase</fullName>
    </recommendedName>
</protein>
<dbReference type="Proteomes" id="UP001228581">
    <property type="component" value="Unassembled WGS sequence"/>
</dbReference>
<gene>
    <name evidence="1" type="ORF">QNI19_05875</name>
</gene>
<organism evidence="1 2">
    <name type="scientific">Xanthocytophaga flava</name>
    <dbReference type="NCBI Taxonomy" id="3048013"/>
    <lineage>
        <taxon>Bacteria</taxon>
        <taxon>Pseudomonadati</taxon>
        <taxon>Bacteroidota</taxon>
        <taxon>Cytophagia</taxon>
        <taxon>Cytophagales</taxon>
        <taxon>Rhodocytophagaceae</taxon>
        <taxon>Xanthocytophaga</taxon>
    </lineage>
</organism>
<sequence length="150" mass="17570">MKDIESELYAQIKVHFSCDKRRVKFISHLIVSLLKITQSSLSKWSKAIKGEQTLDAKYKQLQRFARFFSFSPRLYAQLVWQVFGKEQKVYLTLDRTEWKQRGVWVQVLMLGIAHQGMSIPLLWQTSNGKGNSALTTKKALIKCFTNWIFH</sequence>
<comment type="caution">
    <text evidence="1">The sequence shown here is derived from an EMBL/GenBank/DDBJ whole genome shotgun (WGS) entry which is preliminary data.</text>
</comment>
<dbReference type="RefSeq" id="WP_313993303.1">
    <property type="nucleotide sequence ID" value="NZ_JASJOT010000002.1"/>
</dbReference>
<evidence type="ECO:0008006" key="3">
    <source>
        <dbReference type="Google" id="ProtNLM"/>
    </source>
</evidence>
<reference evidence="1 2" key="1">
    <citation type="submission" date="2023-05" db="EMBL/GenBank/DDBJ databases">
        <authorList>
            <person name="Zhang X."/>
        </authorList>
    </citation>
    <scope>NUCLEOTIDE SEQUENCE [LARGE SCALE GENOMIC DNA]</scope>
    <source>
        <strain evidence="1 2">DM2B3-1</strain>
    </source>
</reference>
<dbReference type="EMBL" id="JASJOT010000002">
    <property type="protein sequence ID" value="MDJ1492449.1"/>
    <property type="molecule type" value="Genomic_DNA"/>
</dbReference>
<evidence type="ECO:0000313" key="1">
    <source>
        <dbReference type="EMBL" id="MDJ1492449.1"/>
    </source>
</evidence>
<keyword evidence="2" id="KW-1185">Reference proteome</keyword>
<evidence type="ECO:0000313" key="2">
    <source>
        <dbReference type="Proteomes" id="UP001228581"/>
    </source>
</evidence>
<accession>A0ABT7CFD6</accession>